<dbReference type="InterPro" id="IPR003617">
    <property type="entry name" value="TFIIS/CRSP70_N_sub"/>
</dbReference>
<reference evidence="7" key="1">
    <citation type="submission" date="2019-03" db="EMBL/GenBank/DDBJ databases">
        <title>Long read genome sequence of the mycoparasitic Pythium oligandrum ATCC 38472 isolated from sugarbeet rhizosphere.</title>
        <authorList>
            <person name="Gaulin E."/>
        </authorList>
    </citation>
    <scope>NUCLEOTIDE SEQUENCE</scope>
    <source>
        <strain evidence="7">ATCC 38472_TT</strain>
    </source>
</reference>
<feature type="region of interest" description="Disordered" evidence="4">
    <location>
        <begin position="435"/>
        <end position="470"/>
    </location>
</feature>
<evidence type="ECO:0000256" key="1">
    <source>
        <dbReference type="ARBA" id="ARBA00004123"/>
    </source>
</evidence>
<dbReference type="GO" id="GO:0005634">
    <property type="term" value="C:nucleus"/>
    <property type="evidence" value="ECO:0007669"/>
    <property type="project" value="UniProtKB-SubCell"/>
</dbReference>
<dbReference type="PROSITE" id="PS51319">
    <property type="entry name" value="TFIIS_N"/>
    <property type="match status" value="1"/>
</dbReference>
<comment type="caution">
    <text evidence="7">The sequence shown here is derived from an EMBL/GenBank/DDBJ whole genome shotgun (WGS) entry which is preliminary data.</text>
</comment>
<dbReference type="InterPro" id="IPR035441">
    <property type="entry name" value="TFIIS/LEDGF_dom_sf"/>
</dbReference>
<sequence>MAAMYTKMTATGSSLIVAPRTISKELEAKITTAIAGLIAKHDLAQLSTRVVRQAVEKEVHVSLANHKEVLKRLMHQEVRRMKAEKAAKRAAPQPWKIRARRDCARKGLAYVYNAAREDPTLALHAMQSLFDLQAIENEDIERLASTYMRALAASWLQDKAAHGNWPGNTVPSPHQVIETLTAVYTVERIGLSHPYRVSLLEFLDRSPPIFGALNYFGWDPATSPPSSDPECSSFRRMTTTMVQCWYAHSLQLSLGCSFTQLLQHLPTLYPYKSPQELTPDEYRDQVQFVTTLVMILTRFGTLRCEPELLPHEYYFLRQHLVYHLVRQDVSTVSEILRALRCFEGSDNLISVRRGIALILLTQGPDGSWRDSDATDDKVGKYHTAMRAVQAVTEPRVMGYAPSIPEVAALLQLHVNADLPLVVLEESEKAKKVAVKTELKQEPSTSESEATSNATSPRNKPKSVTEPGVAKEEDLETQVRFLQGLLEKDGGNIKNVSAALATHVLTTLSAMKLNVDIFKTTGVGRVINKLRKHGNEEVAKSATELVAKWKKDLL</sequence>
<dbReference type="Pfam" id="PF08766">
    <property type="entry name" value="DEK_C"/>
    <property type="match status" value="1"/>
</dbReference>
<dbReference type="EMBL" id="SPLM01000144">
    <property type="protein sequence ID" value="TMW57451.1"/>
    <property type="molecule type" value="Genomic_DNA"/>
</dbReference>
<dbReference type="SUPFAM" id="SSF47676">
    <property type="entry name" value="Conserved domain common to transcription factors TFIIS, elongin A, CRSP70"/>
    <property type="match status" value="1"/>
</dbReference>
<dbReference type="CDD" id="cd00183">
    <property type="entry name" value="TFIIS_I"/>
    <property type="match status" value="1"/>
</dbReference>
<dbReference type="InterPro" id="IPR014876">
    <property type="entry name" value="DEK_C"/>
</dbReference>
<name>A0A8K1FCQ4_PYTOL</name>
<dbReference type="Gene3D" id="1.20.930.10">
    <property type="entry name" value="Conserved domain common to transcription factors TFIIS, elongin A, CRSP70"/>
    <property type="match status" value="1"/>
</dbReference>
<feature type="domain" description="TFIIS N-terminal" evidence="5">
    <location>
        <begin position="476"/>
        <end position="553"/>
    </location>
</feature>
<dbReference type="InterPro" id="IPR017923">
    <property type="entry name" value="TFIIS_N"/>
</dbReference>
<protein>
    <recommendedName>
        <fullName evidence="9">TFIIS N-terminal domain-containing protein</fullName>
    </recommendedName>
</protein>
<feature type="domain" description="DEK-C" evidence="6">
    <location>
        <begin position="24"/>
        <end position="79"/>
    </location>
</feature>
<dbReference type="Pfam" id="PF08711">
    <property type="entry name" value="Med26"/>
    <property type="match status" value="1"/>
</dbReference>
<gene>
    <name evidence="7" type="ORF">Poli38472_003376</name>
</gene>
<dbReference type="PROSITE" id="PS51998">
    <property type="entry name" value="DEK_C"/>
    <property type="match status" value="1"/>
</dbReference>
<evidence type="ECO:0000256" key="3">
    <source>
        <dbReference type="PROSITE-ProRule" id="PRU00649"/>
    </source>
</evidence>
<comment type="subcellular location">
    <subcellularLocation>
        <location evidence="1 3">Nucleus</location>
    </subcellularLocation>
</comment>
<keyword evidence="8" id="KW-1185">Reference proteome</keyword>
<feature type="compositionally biased region" description="Low complexity" evidence="4">
    <location>
        <begin position="441"/>
        <end position="456"/>
    </location>
</feature>
<evidence type="ECO:0000313" key="8">
    <source>
        <dbReference type="Proteomes" id="UP000794436"/>
    </source>
</evidence>
<organism evidence="7 8">
    <name type="scientific">Pythium oligandrum</name>
    <name type="common">Mycoparasitic fungus</name>
    <dbReference type="NCBI Taxonomy" id="41045"/>
    <lineage>
        <taxon>Eukaryota</taxon>
        <taxon>Sar</taxon>
        <taxon>Stramenopiles</taxon>
        <taxon>Oomycota</taxon>
        <taxon>Peronosporomycetes</taxon>
        <taxon>Pythiales</taxon>
        <taxon>Pythiaceae</taxon>
        <taxon>Pythium</taxon>
    </lineage>
</organism>
<evidence type="ECO:0000313" key="7">
    <source>
        <dbReference type="EMBL" id="TMW57451.1"/>
    </source>
</evidence>
<accession>A0A8K1FCQ4</accession>
<evidence type="ECO:0000259" key="5">
    <source>
        <dbReference type="PROSITE" id="PS51319"/>
    </source>
</evidence>
<dbReference type="OrthoDB" id="21513at2759"/>
<keyword evidence="2 3" id="KW-0539">Nucleus</keyword>
<dbReference type="AlphaFoldDB" id="A0A8K1FCQ4"/>
<evidence type="ECO:0000256" key="2">
    <source>
        <dbReference type="ARBA" id="ARBA00023242"/>
    </source>
</evidence>
<evidence type="ECO:0008006" key="9">
    <source>
        <dbReference type="Google" id="ProtNLM"/>
    </source>
</evidence>
<proteinExistence type="predicted"/>
<evidence type="ECO:0000256" key="4">
    <source>
        <dbReference type="SAM" id="MobiDB-lite"/>
    </source>
</evidence>
<dbReference type="SMART" id="SM00509">
    <property type="entry name" value="TFS2N"/>
    <property type="match status" value="1"/>
</dbReference>
<evidence type="ECO:0000259" key="6">
    <source>
        <dbReference type="PROSITE" id="PS51998"/>
    </source>
</evidence>
<dbReference type="Proteomes" id="UP000794436">
    <property type="component" value="Unassembled WGS sequence"/>
</dbReference>